<proteinExistence type="predicted"/>
<dbReference type="PANTHER" id="PTHR33065:SF93">
    <property type="entry name" value="DUF6598 DOMAIN-CONTAINING PROTEIN"/>
    <property type="match status" value="1"/>
</dbReference>
<evidence type="ECO:0000313" key="2">
    <source>
        <dbReference type="EMBL" id="TVU18378.1"/>
    </source>
</evidence>
<dbReference type="PANTHER" id="PTHR33065">
    <property type="entry name" value="OS07G0486400 PROTEIN"/>
    <property type="match status" value="1"/>
</dbReference>
<dbReference type="Proteomes" id="UP000324897">
    <property type="component" value="Chromosome 7"/>
</dbReference>
<organism evidence="2 3">
    <name type="scientific">Eragrostis curvula</name>
    <name type="common">weeping love grass</name>
    <dbReference type="NCBI Taxonomy" id="38414"/>
    <lineage>
        <taxon>Eukaryota</taxon>
        <taxon>Viridiplantae</taxon>
        <taxon>Streptophyta</taxon>
        <taxon>Embryophyta</taxon>
        <taxon>Tracheophyta</taxon>
        <taxon>Spermatophyta</taxon>
        <taxon>Magnoliopsida</taxon>
        <taxon>Liliopsida</taxon>
        <taxon>Poales</taxon>
        <taxon>Poaceae</taxon>
        <taxon>PACMAD clade</taxon>
        <taxon>Chloridoideae</taxon>
        <taxon>Eragrostideae</taxon>
        <taxon>Eragrostidinae</taxon>
        <taxon>Eragrostis</taxon>
    </lineage>
</organism>
<dbReference type="Pfam" id="PF20241">
    <property type="entry name" value="DUF6598"/>
    <property type="match status" value="1"/>
</dbReference>
<gene>
    <name evidence="2" type="ORF">EJB05_34469</name>
</gene>
<evidence type="ECO:0000259" key="1">
    <source>
        <dbReference type="Pfam" id="PF20241"/>
    </source>
</evidence>
<evidence type="ECO:0000313" key="3">
    <source>
        <dbReference type="Proteomes" id="UP000324897"/>
    </source>
</evidence>
<accession>A0A5J9U541</accession>
<reference evidence="2 3" key="1">
    <citation type="journal article" date="2019" name="Sci. Rep.">
        <title>A high-quality genome of Eragrostis curvula grass provides insights into Poaceae evolution and supports new strategies to enhance forage quality.</title>
        <authorList>
            <person name="Carballo J."/>
            <person name="Santos B.A.C.M."/>
            <person name="Zappacosta D."/>
            <person name="Garbus I."/>
            <person name="Selva J.P."/>
            <person name="Gallo C.A."/>
            <person name="Diaz A."/>
            <person name="Albertini E."/>
            <person name="Caccamo M."/>
            <person name="Echenique V."/>
        </authorList>
    </citation>
    <scope>NUCLEOTIDE SEQUENCE [LARGE SCALE GENOMIC DNA]</scope>
    <source>
        <strain evidence="3">cv. Victoria</strain>
        <tissue evidence="2">Leaf</tissue>
    </source>
</reference>
<sequence>MSEAESKAKAPTWVEVHEMEARAMGERVSLICKKIGDLCSAIKDEKFMSGLSEAEREAKKAAAEEERVALVAEFHRLAPLVDREPDYSGMSEAERVVEAERMRRQALEEARRLELEGDPYFWMQERVAAVVDFDPKQGGSYYNRFHLGDCPEFDIDEESPLGPMRFTDTVYKTNRFSVCQAVNILSVKIACSDVGFPIQVYGTVIARDSIDEKCLYLFRRDRDHCQLINSKEKLIIGVKSSAGKCVRISFTPRGGGGCQVLISIGATEMRVKVAWSIMEP</sequence>
<name>A0A5J9U541_9POAL</name>
<dbReference type="InterPro" id="IPR046533">
    <property type="entry name" value="DUF6598"/>
</dbReference>
<dbReference type="AlphaFoldDB" id="A0A5J9U541"/>
<feature type="domain" description="DUF6598" evidence="1">
    <location>
        <begin position="182"/>
        <end position="234"/>
    </location>
</feature>
<keyword evidence="3" id="KW-1185">Reference proteome</keyword>
<protein>
    <recommendedName>
        <fullName evidence="1">DUF6598 domain-containing protein</fullName>
    </recommendedName>
</protein>
<comment type="caution">
    <text evidence="2">The sequence shown here is derived from an EMBL/GenBank/DDBJ whole genome shotgun (WGS) entry which is preliminary data.</text>
</comment>
<dbReference type="EMBL" id="RWGY01000029">
    <property type="protein sequence ID" value="TVU18378.1"/>
    <property type="molecule type" value="Genomic_DNA"/>
</dbReference>
<dbReference type="Gramene" id="TVU18378">
    <property type="protein sequence ID" value="TVU18378"/>
    <property type="gene ID" value="EJB05_34469"/>
</dbReference>